<dbReference type="GO" id="GO:0005524">
    <property type="term" value="F:ATP binding"/>
    <property type="evidence" value="ECO:0007669"/>
    <property type="project" value="UniProtKB-UniRule"/>
</dbReference>
<keyword evidence="12" id="KW-1185">Reference proteome</keyword>
<protein>
    <recommendedName>
        <fullName evidence="1">non-specific serine/threonine protein kinase</fullName>
        <ecNumber evidence="1">2.7.11.1</ecNumber>
    </recommendedName>
</protein>
<evidence type="ECO:0000256" key="4">
    <source>
        <dbReference type="ARBA" id="ARBA00022741"/>
    </source>
</evidence>
<dbReference type="SUPFAM" id="SSF56112">
    <property type="entry name" value="Protein kinase-like (PK-like)"/>
    <property type="match status" value="1"/>
</dbReference>
<dbReference type="SMART" id="SM00220">
    <property type="entry name" value="S_TKc"/>
    <property type="match status" value="1"/>
</dbReference>
<evidence type="ECO:0000256" key="6">
    <source>
        <dbReference type="ARBA" id="ARBA00022840"/>
    </source>
</evidence>
<evidence type="ECO:0000256" key="2">
    <source>
        <dbReference type="ARBA" id="ARBA00022527"/>
    </source>
</evidence>
<evidence type="ECO:0000313" key="11">
    <source>
        <dbReference type="EMBL" id="EAR08397.1"/>
    </source>
</evidence>
<keyword evidence="3" id="KW-0808">Transferase</keyword>
<keyword evidence="7" id="KW-0802">TPR repeat</keyword>
<evidence type="ECO:0000259" key="10">
    <source>
        <dbReference type="PROSITE" id="PS50011"/>
    </source>
</evidence>
<dbReference type="InterPro" id="IPR008271">
    <property type="entry name" value="Ser/Thr_kinase_AS"/>
</dbReference>
<dbReference type="Pfam" id="PF00069">
    <property type="entry name" value="Pkinase"/>
    <property type="match status" value="1"/>
</dbReference>
<feature type="binding site" evidence="8">
    <location>
        <position position="449"/>
    </location>
    <ligand>
        <name>ATP</name>
        <dbReference type="ChEBI" id="CHEBI:30616"/>
    </ligand>
</feature>
<reference evidence="11 12" key="1">
    <citation type="submission" date="2006-02" db="EMBL/GenBank/DDBJ databases">
        <authorList>
            <person name="Pinhassi J."/>
            <person name="Pedros-Alio C."/>
            <person name="Ferriera S."/>
            <person name="Johnson J."/>
            <person name="Kravitz S."/>
            <person name="Halpern A."/>
            <person name="Remington K."/>
            <person name="Beeson K."/>
            <person name="Tran B."/>
            <person name="Rogers Y.-H."/>
            <person name="Friedman R."/>
            <person name="Venter J.C."/>
        </authorList>
    </citation>
    <scope>NUCLEOTIDE SEQUENCE [LARGE SCALE GENOMIC DNA]</scope>
    <source>
        <strain evidence="11 12">MED297</strain>
    </source>
</reference>
<sequence length="686" mass="76934">MVKAFAQFLFLRIIPGWVVALFLVFVSFPWLQSAYAPVAQQLWGLTSTAGNSGIRYQLLENQPAQTLSVVWPGGLARNLSAYNAELSVSDAIDDLPLPRQQVLTFMHGLSVPRDIVTEQSSSGLWRPADNSYKRLVYRTDERTYLDQILVRAHGKTDVQFWQVQSGFYRVPLDPFGGLYLFASEAPEPIQVGQDELFDVQISSDAQLGQQFLRELWALNNQHWSVVTIVSMSAAALMTLLPWLFFDRTRRIYLSVISLVVVNVALLVGFQFQYSWFYPVLLPLLSPFFAWIWYSRSRRMNQIIAGVRARHGDVARLWISHLLDEGKPEAAFRFLKDEQSANLQCAEHWQLVAQGYERNRQFDKSVECYREILAVEPGHATAKQRIKQLKGVVDGSKTVAITQSGGELPVGQVENLSLGRYRILSELGRGAMGIVYEAEDPKIHRKVALKVVHLKSLGVDEVEQVKQRFFREAQAAGKLNHPNIVTVYDVGEEHDVAYIAMDLLIGKPLSAVISAGQTDLKTMVSWIAQAAEALAYAHESDVIHRDVKPANMIIEERTRRLKLTDFGVARIAGVQQTQTGIVLGSPSYMSPEQIRGEKLTGATDIFSLGVTLYQCITGQLPFAGETLPALAYAITQTKQSSPRTLNDDVPVSLVRICNKALQKKPEERFETAADFAKSLNKWVNEHS</sequence>
<evidence type="ECO:0000256" key="5">
    <source>
        <dbReference type="ARBA" id="ARBA00022777"/>
    </source>
</evidence>
<dbReference type="EMBL" id="AAOE01000021">
    <property type="protein sequence ID" value="EAR08397.1"/>
    <property type="molecule type" value="Genomic_DNA"/>
</dbReference>
<dbReference type="OrthoDB" id="9801841at2"/>
<dbReference type="InterPro" id="IPR019734">
    <property type="entry name" value="TPR_rpt"/>
</dbReference>
<dbReference type="PANTHER" id="PTHR43289">
    <property type="entry name" value="MITOGEN-ACTIVATED PROTEIN KINASE KINASE KINASE 20-RELATED"/>
    <property type="match status" value="1"/>
</dbReference>
<dbReference type="PROSITE" id="PS50011">
    <property type="entry name" value="PROTEIN_KINASE_DOM"/>
    <property type="match status" value="1"/>
</dbReference>
<accession>A4BHJ9</accession>
<dbReference type="RefSeq" id="WP_008043652.1">
    <property type="nucleotide sequence ID" value="NZ_CH724150.1"/>
</dbReference>
<feature type="transmembrane region" description="Helical" evidence="9">
    <location>
        <begin position="275"/>
        <end position="293"/>
    </location>
</feature>
<evidence type="ECO:0000256" key="9">
    <source>
        <dbReference type="SAM" id="Phobius"/>
    </source>
</evidence>
<dbReference type="PROSITE" id="PS50005">
    <property type="entry name" value="TPR"/>
    <property type="match status" value="1"/>
</dbReference>
<keyword evidence="5 11" id="KW-0418">Kinase</keyword>
<dbReference type="Proteomes" id="UP000005953">
    <property type="component" value="Unassembled WGS sequence"/>
</dbReference>
<dbReference type="CDD" id="cd14014">
    <property type="entry name" value="STKc_PknB_like"/>
    <property type="match status" value="1"/>
</dbReference>
<dbReference type="GO" id="GO:0004674">
    <property type="term" value="F:protein serine/threonine kinase activity"/>
    <property type="evidence" value="ECO:0007669"/>
    <property type="project" value="UniProtKB-KW"/>
</dbReference>
<comment type="caution">
    <text evidence="11">The sequence shown here is derived from an EMBL/GenBank/DDBJ whole genome shotgun (WGS) entry which is preliminary data.</text>
</comment>
<dbReference type="InterPro" id="IPR017441">
    <property type="entry name" value="Protein_kinase_ATP_BS"/>
</dbReference>
<dbReference type="Gene3D" id="1.10.510.10">
    <property type="entry name" value="Transferase(Phosphotransferase) domain 1"/>
    <property type="match status" value="1"/>
</dbReference>
<evidence type="ECO:0000313" key="12">
    <source>
        <dbReference type="Proteomes" id="UP000005953"/>
    </source>
</evidence>
<dbReference type="EC" id="2.7.11.1" evidence="1"/>
<dbReference type="FunFam" id="1.10.510.10:FF:000021">
    <property type="entry name" value="Serine/threonine protein kinase"/>
    <property type="match status" value="1"/>
</dbReference>
<keyword evidence="9" id="KW-1133">Transmembrane helix</keyword>
<keyword evidence="9" id="KW-0472">Membrane</keyword>
<dbReference type="PROSITE" id="PS00108">
    <property type="entry name" value="PROTEIN_KINASE_ST"/>
    <property type="match status" value="1"/>
</dbReference>
<feature type="transmembrane region" description="Helical" evidence="9">
    <location>
        <begin position="223"/>
        <end position="244"/>
    </location>
</feature>
<organism evidence="11 12">
    <name type="scientific">Reinekea blandensis MED297</name>
    <dbReference type="NCBI Taxonomy" id="314283"/>
    <lineage>
        <taxon>Bacteria</taxon>
        <taxon>Pseudomonadati</taxon>
        <taxon>Pseudomonadota</taxon>
        <taxon>Gammaproteobacteria</taxon>
        <taxon>Oceanospirillales</taxon>
        <taxon>Saccharospirillaceae</taxon>
        <taxon>Reinekea</taxon>
    </lineage>
</organism>
<feature type="domain" description="Protein kinase" evidence="10">
    <location>
        <begin position="420"/>
        <end position="682"/>
    </location>
</feature>
<keyword evidence="9" id="KW-0812">Transmembrane</keyword>
<dbReference type="InterPro" id="IPR011009">
    <property type="entry name" value="Kinase-like_dom_sf"/>
</dbReference>
<keyword evidence="6 8" id="KW-0067">ATP-binding</keyword>
<feature type="repeat" description="TPR" evidence="7">
    <location>
        <begin position="345"/>
        <end position="378"/>
    </location>
</feature>
<evidence type="ECO:0000256" key="7">
    <source>
        <dbReference type="PROSITE-ProRule" id="PRU00339"/>
    </source>
</evidence>
<feature type="transmembrane region" description="Helical" evidence="9">
    <location>
        <begin position="251"/>
        <end position="269"/>
    </location>
</feature>
<gene>
    <name evidence="11" type="ORF">MED297_16694</name>
</gene>
<dbReference type="STRING" id="314283.MED297_16694"/>
<proteinExistence type="predicted"/>
<evidence type="ECO:0000256" key="1">
    <source>
        <dbReference type="ARBA" id="ARBA00012513"/>
    </source>
</evidence>
<dbReference type="PROSITE" id="PS00107">
    <property type="entry name" value="PROTEIN_KINASE_ATP"/>
    <property type="match status" value="1"/>
</dbReference>
<dbReference type="AlphaFoldDB" id="A4BHJ9"/>
<dbReference type="PANTHER" id="PTHR43289:SF6">
    <property type="entry name" value="SERINE_THREONINE-PROTEIN KINASE NEKL-3"/>
    <property type="match status" value="1"/>
</dbReference>
<evidence type="ECO:0000256" key="8">
    <source>
        <dbReference type="PROSITE-ProRule" id="PRU10141"/>
    </source>
</evidence>
<keyword evidence="4 8" id="KW-0547">Nucleotide-binding</keyword>
<dbReference type="InterPro" id="IPR000719">
    <property type="entry name" value="Prot_kinase_dom"/>
</dbReference>
<dbReference type="SUPFAM" id="SSF48452">
    <property type="entry name" value="TPR-like"/>
    <property type="match status" value="1"/>
</dbReference>
<evidence type="ECO:0000256" key="3">
    <source>
        <dbReference type="ARBA" id="ARBA00022679"/>
    </source>
</evidence>
<keyword evidence="2 11" id="KW-0723">Serine/threonine-protein kinase</keyword>
<feature type="transmembrane region" description="Helical" evidence="9">
    <location>
        <begin position="9"/>
        <end position="31"/>
    </location>
</feature>
<dbReference type="Gene3D" id="3.30.200.20">
    <property type="entry name" value="Phosphorylase Kinase, domain 1"/>
    <property type="match status" value="1"/>
</dbReference>
<dbReference type="InterPro" id="IPR011990">
    <property type="entry name" value="TPR-like_helical_dom_sf"/>
</dbReference>
<name>A4BHJ9_9GAMM</name>
<dbReference type="HOGENOM" id="CLU_401083_0_0_6"/>